<keyword evidence="1" id="KW-0862">Zinc</keyword>
<keyword evidence="1" id="KW-0863">Zinc-finger</keyword>
<dbReference type="Proteomes" id="UP001642464">
    <property type="component" value="Unassembled WGS sequence"/>
</dbReference>
<dbReference type="EMBL" id="CAXAMM010044100">
    <property type="protein sequence ID" value="CAK9113128.1"/>
    <property type="molecule type" value="Genomic_DNA"/>
</dbReference>
<feature type="region of interest" description="Disordered" evidence="2">
    <location>
        <begin position="296"/>
        <end position="327"/>
    </location>
</feature>
<evidence type="ECO:0000256" key="1">
    <source>
        <dbReference type="PROSITE-ProRule" id="PRU00047"/>
    </source>
</evidence>
<feature type="compositionally biased region" description="Polar residues" evidence="2">
    <location>
        <begin position="580"/>
        <end position="599"/>
    </location>
</feature>
<dbReference type="InterPro" id="IPR001878">
    <property type="entry name" value="Znf_CCHC"/>
</dbReference>
<comment type="caution">
    <text evidence="4">The sequence shown here is derived from an EMBL/GenBank/DDBJ whole genome shotgun (WGS) entry which is preliminary data.</text>
</comment>
<dbReference type="InterPro" id="IPR036875">
    <property type="entry name" value="Znf_CCHC_sf"/>
</dbReference>
<feature type="domain" description="CCHC-type" evidence="3">
    <location>
        <begin position="340"/>
        <end position="355"/>
    </location>
</feature>
<evidence type="ECO:0000259" key="3">
    <source>
        <dbReference type="PROSITE" id="PS50158"/>
    </source>
</evidence>
<evidence type="ECO:0000313" key="4">
    <source>
        <dbReference type="EMBL" id="CAK9113128.1"/>
    </source>
</evidence>
<feature type="region of interest" description="Disordered" evidence="2">
    <location>
        <begin position="1193"/>
        <end position="1228"/>
    </location>
</feature>
<feature type="region of interest" description="Disordered" evidence="2">
    <location>
        <begin position="1"/>
        <end position="25"/>
    </location>
</feature>
<accession>A0ABP0SL51</accession>
<proteinExistence type="predicted"/>
<dbReference type="SMART" id="SM00343">
    <property type="entry name" value="ZnF_C2HC"/>
    <property type="match status" value="1"/>
</dbReference>
<evidence type="ECO:0000256" key="2">
    <source>
        <dbReference type="SAM" id="MobiDB-lite"/>
    </source>
</evidence>
<keyword evidence="5" id="KW-1185">Reference proteome</keyword>
<evidence type="ECO:0000313" key="5">
    <source>
        <dbReference type="Proteomes" id="UP001642464"/>
    </source>
</evidence>
<protein>
    <submittedName>
        <fullName evidence="4">Retrovirus-related Pol polyprotein from transposon RE1 (Retro element 1) (AtRE1)</fullName>
    </submittedName>
</protein>
<feature type="region of interest" description="Disordered" evidence="2">
    <location>
        <begin position="580"/>
        <end position="605"/>
    </location>
</feature>
<keyword evidence="1" id="KW-0479">Metal-binding</keyword>
<reference evidence="4 5" key="1">
    <citation type="submission" date="2024-02" db="EMBL/GenBank/DDBJ databases">
        <authorList>
            <person name="Chen Y."/>
            <person name="Shah S."/>
            <person name="Dougan E. K."/>
            <person name="Thang M."/>
            <person name="Chan C."/>
        </authorList>
    </citation>
    <scope>NUCLEOTIDE SEQUENCE [LARGE SCALE GENOMIC DNA]</scope>
</reference>
<sequence>MAPKAAQPAEEATPGRSPGSLPASQLPWAQIPSFVAGDTDLDDYGKKLTFLASIWPEEHIGHLAPRAALQCDPVSFKKISRISPEELKSKKGVAAILAALGLQWGRFSAEDRYLKFERALFLTVQKGDETNDSYLARHDACFEEVMAKEKGISLEEIRAYILLRHSALSSEDKKRIIVESDGELKYGPTRDRVRLLGSKFFTDLHGQAKPKNKTYDVNITETPDEEDTMVTFEPPDEQQEEQAFQLLQDQGDEDAVFVAEFEEEVINAVQESSQLASCFSAYQEARARLRERVRQRGFWPPGQGKGGNQQNKGKGKKGSWKNSWTPPRKTLAERIANSTCRICSKPGHWKRECPQRFERQAETTTMAETPYEPEQDPELMDTLPDDVQDYEPCSLLSKEPGQFEVTPSAKTRINFEKASSPILPALNVHDQTGLGSTSTRPTIMAMKKTMAQHSVEDELSGEEDPTLMSATRQALDYTYMIPPGMTSLKQWGQEKMTTGKHAGQSFDVLFETDTNYVNFILHHKRLTGVDMRSFQNYCMARRKKEAEASQMPVMKTKGRASTESEWSHIDWETMEHMDARQTQGPMTETTEKTPTGSKGTSHKRALPKAKDEKPMNIEPNQQHLHALQTQIAVLQRELARHGYEDQNVAPVYEAMLTTNPKKERIEVRWGDLSVEDRAKFSAAKNKELKAWLDHGTVKRVTAGTLQPEEIMRKWKLINFDVSTAFLKGEGDGRRLGLEAPPEMAQALQMKGDDQCLLQGGAYGRVDGPYLWYTSFRKTLESLGFVCCPFDNCVFSLITEGPDQRPQVRGVLGIHVDDGIGGGDEYFHTVLTSLQEKFSFGAYREKSFIFCGVQYFQWEDGSIEIDQRDYIEKISPIQIPKTRRAELQDPVTESERQEIRQLVCSLQYSAVNTRPDLAAKIGDTDLDDYGKKLTFLASIWPEEHIGHLAPRAALQCDPVSFKKISRISPEELKSKKGVAAILAETTTMAETPYEPEQDPELMDTLPDDVQDYEPGQFEVTPSAKTRINFEKASSPILPALNVHDQTGLGSTSTRPTIMAMKKTMAQHSVEDELSGEEDPTLMSATRQALDYTYMIPPGMTSLKQWGQEKMTTGKHAGQSFDVLFETDTNYVNFILHHKRLTGVDMRSFQNYCMARRKKEAEASQMPVMKTKGRASTESEWSHIDWETMEHMDARQTQGPMTETTEKTPTGSKGTSHKRALPKAKDEKPMNIEPNQQHLHALQTQIAVLQRELARHGYEDQNVAPAPETP</sequence>
<name>A0ABP0SL51_9DINO</name>
<organism evidence="4 5">
    <name type="scientific">Durusdinium trenchii</name>
    <dbReference type="NCBI Taxonomy" id="1381693"/>
    <lineage>
        <taxon>Eukaryota</taxon>
        <taxon>Sar</taxon>
        <taxon>Alveolata</taxon>
        <taxon>Dinophyceae</taxon>
        <taxon>Suessiales</taxon>
        <taxon>Symbiodiniaceae</taxon>
        <taxon>Durusdinium</taxon>
    </lineage>
</organism>
<gene>
    <name evidence="4" type="ORF">SCF082_LOCUS52446</name>
</gene>
<dbReference type="PROSITE" id="PS50158">
    <property type="entry name" value="ZF_CCHC"/>
    <property type="match status" value="1"/>
</dbReference>
<dbReference type="Pfam" id="PF00098">
    <property type="entry name" value="zf-CCHC"/>
    <property type="match status" value="1"/>
</dbReference>
<dbReference type="SUPFAM" id="SSF57756">
    <property type="entry name" value="Retrovirus zinc finger-like domains"/>
    <property type="match status" value="1"/>
</dbReference>
<feature type="compositionally biased region" description="Polar residues" evidence="2">
    <location>
        <begin position="1193"/>
        <end position="1212"/>
    </location>
</feature>
<dbReference type="Gene3D" id="4.10.60.10">
    <property type="entry name" value="Zinc finger, CCHC-type"/>
    <property type="match status" value="1"/>
</dbReference>